<dbReference type="Proteomes" id="UP001302573">
    <property type="component" value="Unassembled WGS sequence"/>
</dbReference>
<keyword evidence="3" id="KW-1185">Reference proteome</keyword>
<evidence type="ECO:0000313" key="2">
    <source>
        <dbReference type="EMBL" id="MEA5671182.1"/>
    </source>
</evidence>
<evidence type="ECO:0000313" key="3">
    <source>
        <dbReference type="Proteomes" id="UP001302573"/>
    </source>
</evidence>
<accession>A0ABU5VCW0</accession>
<evidence type="ECO:0000256" key="1">
    <source>
        <dbReference type="SAM" id="Phobius"/>
    </source>
</evidence>
<sequence>MASLASQLSALTPRQRFIVLLLLAICFLAFAAIYARGYRDAPASDDTRLVTLDGRLTTHPQVWKPQPELVSFGVAYDLDGQRRQQGLYAYRSAFEQAGIGMGTVLRLTVEGSGRVRALASEEGRILFDDRLNQQVIEWNNISIRRGVIVSGVMSAAALAFALLTGWRHRRRIFSRGGAAEG</sequence>
<keyword evidence="1" id="KW-0472">Membrane</keyword>
<dbReference type="EMBL" id="JAYFUI010000075">
    <property type="protein sequence ID" value="MEA5671182.1"/>
    <property type="molecule type" value="Genomic_DNA"/>
</dbReference>
<proteinExistence type="predicted"/>
<keyword evidence="1" id="KW-0812">Transmembrane</keyword>
<keyword evidence="1" id="KW-1133">Transmembrane helix</keyword>
<dbReference type="RefSeq" id="WP_197890597.1">
    <property type="nucleotide sequence ID" value="NZ_JAYFUI010000075.1"/>
</dbReference>
<comment type="caution">
    <text evidence="2">The sequence shown here is derived from an EMBL/GenBank/DDBJ whole genome shotgun (WGS) entry which is preliminary data.</text>
</comment>
<reference evidence="2 3" key="1">
    <citation type="submission" date="2023-12" db="EMBL/GenBank/DDBJ databases">
        <title>Pseudomonas machongensis sp. nov., isolated from wilted pepper plants (Capsicum annuum).</title>
        <authorList>
            <person name="Qiu M."/>
            <person name="Li Y."/>
            <person name="Liu Q."/>
            <person name="Zhang X."/>
            <person name="Huang Y."/>
            <person name="Guo R."/>
            <person name="Hu M."/>
            <person name="Zhou J."/>
            <person name="Zhou X."/>
        </authorList>
    </citation>
    <scope>NUCLEOTIDE SEQUENCE [LARGE SCALE GENOMIC DNA]</scope>
    <source>
        <strain evidence="2 3">MH2</strain>
    </source>
</reference>
<name>A0ABU5VCW0_9PSED</name>
<feature type="transmembrane region" description="Helical" evidence="1">
    <location>
        <begin position="147"/>
        <end position="166"/>
    </location>
</feature>
<protein>
    <submittedName>
        <fullName evidence="2">Uncharacterized protein</fullName>
    </submittedName>
</protein>
<organism evidence="2 3">
    <name type="scientific">Pseudomonas machongensis</name>
    <dbReference type="NCBI Taxonomy" id="3110229"/>
    <lineage>
        <taxon>Bacteria</taxon>
        <taxon>Pseudomonadati</taxon>
        <taxon>Pseudomonadota</taxon>
        <taxon>Gammaproteobacteria</taxon>
        <taxon>Pseudomonadales</taxon>
        <taxon>Pseudomonadaceae</taxon>
        <taxon>Pseudomonas</taxon>
    </lineage>
</organism>
<gene>
    <name evidence="2" type="ORF">VA602_07480</name>
</gene>